<keyword evidence="2" id="KW-1185">Reference proteome</keyword>
<sequence length="74" mass="7853">MLVASIASHGLSSFGLASPLRQRSTRAAPITLSAPPQGCRYTNTNHPISIPPRDRFIGHAAVAGPQPRAWKPVV</sequence>
<evidence type="ECO:0000313" key="1">
    <source>
        <dbReference type="EMBL" id="KAF1964446.1"/>
    </source>
</evidence>
<dbReference type="Proteomes" id="UP000800036">
    <property type="component" value="Unassembled WGS sequence"/>
</dbReference>
<reference evidence="1" key="1">
    <citation type="journal article" date="2020" name="Stud. Mycol.">
        <title>101 Dothideomycetes genomes: a test case for predicting lifestyles and emergence of pathogens.</title>
        <authorList>
            <person name="Haridas S."/>
            <person name="Albert R."/>
            <person name="Binder M."/>
            <person name="Bloem J."/>
            <person name="Labutti K."/>
            <person name="Salamov A."/>
            <person name="Andreopoulos B."/>
            <person name="Baker S."/>
            <person name="Barry K."/>
            <person name="Bills G."/>
            <person name="Bluhm B."/>
            <person name="Cannon C."/>
            <person name="Castanera R."/>
            <person name="Culley D."/>
            <person name="Daum C."/>
            <person name="Ezra D."/>
            <person name="Gonzalez J."/>
            <person name="Henrissat B."/>
            <person name="Kuo A."/>
            <person name="Liang C."/>
            <person name="Lipzen A."/>
            <person name="Lutzoni F."/>
            <person name="Magnuson J."/>
            <person name="Mondo S."/>
            <person name="Nolan M."/>
            <person name="Ohm R."/>
            <person name="Pangilinan J."/>
            <person name="Park H.-J."/>
            <person name="Ramirez L."/>
            <person name="Alfaro M."/>
            <person name="Sun H."/>
            <person name="Tritt A."/>
            <person name="Yoshinaga Y."/>
            <person name="Zwiers L.-H."/>
            <person name="Turgeon B."/>
            <person name="Goodwin S."/>
            <person name="Spatafora J."/>
            <person name="Crous P."/>
            <person name="Grigoriev I."/>
        </authorList>
    </citation>
    <scope>NUCLEOTIDE SEQUENCE</scope>
    <source>
        <strain evidence="1">CBS 107.79</strain>
    </source>
</reference>
<accession>A0A6A5UNF5</accession>
<proteinExistence type="predicted"/>
<dbReference type="EMBL" id="ML976788">
    <property type="protein sequence ID" value="KAF1964446.1"/>
    <property type="molecule type" value="Genomic_DNA"/>
</dbReference>
<gene>
    <name evidence="1" type="ORF">BU23DRAFT_561942</name>
</gene>
<name>A0A6A5UNF5_9PLEO</name>
<protein>
    <submittedName>
        <fullName evidence="1">Uncharacterized protein</fullName>
    </submittedName>
</protein>
<evidence type="ECO:0000313" key="2">
    <source>
        <dbReference type="Proteomes" id="UP000800036"/>
    </source>
</evidence>
<organism evidence="1 2">
    <name type="scientific">Bimuria novae-zelandiae CBS 107.79</name>
    <dbReference type="NCBI Taxonomy" id="1447943"/>
    <lineage>
        <taxon>Eukaryota</taxon>
        <taxon>Fungi</taxon>
        <taxon>Dikarya</taxon>
        <taxon>Ascomycota</taxon>
        <taxon>Pezizomycotina</taxon>
        <taxon>Dothideomycetes</taxon>
        <taxon>Pleosporomycetidae</taxon>
        <taxon>Pleosporales</taxon>
        <taxon>Massarineae</taxon>
        <taxon>Didymosphaeriaceae</taxon>
        <taxon>Bimuria</taxon>
    </lineage>
</organism>
<dbReference type="AlphaFoldDB" id="A0A6A5UNF5"/>